<dbReference type="OrthoDB" id="162531at2"/>
<keyword evidence="4" id="KW-1185">Reference proteome</keyword>
<evidence type="ECO:0000313" key="4">
    <source>
        <dbReference type="Proteomes" id="UP000320244"/>
    </source>
</evidence>
<reference evidence="3 4" key="2">
    <citation type="submission" date="2019-08" db="EMBL/GenBank/DDBJ databases">
        <title>Jejuicoccus antrihumi gen. nov., sp. nov., a new member of the family Dermacoccaceae isolated from a cave.</title>
        <authorList>
            <person name="Schumann P."/>
            <person name="Kim I.S."/>
        </authorList>
    </citation>
    <scope>NUCLEOTIDE SEQUENCE [LARGE SCALE GENOMIC DNA]</scope>
    <source>
        <strain evidence="3 4">C5-26</strain>
    </source>
</reference>
<dbReference type="GO" id="GO:0006950">
    <property type="term" value="P:response to stress"/>
    <property type="evidence" value="ECO:0007669"/>
    <property type="project" value="TreeGrafter"/>
</dbReference>
<evidence type="ECO:0000313" key="3">
    <source>
        <dbReference type="EMBL" id="TWP33563.1"/>
    </source>
</evidence>
<feature type="domain" description="HTH marR-type" evidence="2">
    <location>
        <begin position="38"/>
        <end position="174"/>
    </location>
</feature>
<name>A0A563DUF6_9MICO</name>
<dbReference type="Gene3D" id="1.10.10.10">
    <property type="entry name" value="Winged helix-like DNA-binding domain superfamily/Winged helix DNA-binding domain"/>
    <property type="match status" value="1"/>
</dbReference>
<gene>
    <name evidence="3" type="ORF">FGL98_20705</name>
</gene>
<dbReference type="EMBL" id="VCQV01000039">
    <property type="protein sequence ID" value="TWP33563.1"/>
    <property type="molecule type" value="Genomic_DNA"/>
</dbReference>
<organism evidence="3 4">
    <name type="scientific">Leekyejoonella antrihumi</name>
    <dbReference type="NCBI Taxonomy" id="1660198"/>
    <lineage>
        <taxon>Bacteria</taxon>
        <taxon>Bacillati</taxon>
        <taxon>Actinomycetota</taxon>
        <taxon>Actinomycetes</taxon>
        <taxon>Micrococcales</taxon>
        <taxon>Dermacoccaceae</taxon>
        <taxon>Leekyejoonella</taxon>
    </lineage>
</organism>
<dbReference type="SMART" id="SM00347">
    <property type="entry name" value="HTH_MARR"/>
    <property type="match status" value="1"/>
</dbReference>
<dbReference type="PRINTS" id="PR00598">
    <property type="entry name" value="HTHMARR"/>
</dbReference>
<evidence type="ECO:0000256" key="1">
    <source>
        <dbReference type="SAM" id="MobiDB-lite"/>
    </source>
</evidence>
<feature type="compositionally biased region" description="Polar residues" evidence="1">
    <location>
        <begin position="23"/>
        <end position="36"/>
    </location>
</feature>
<feature type="region of interest" description="Disordered" evidence="1">
    <location>
        <begin position="1"/>
        <end position="37"/>
    </location>
</feature>
<dbReference type="InterPro" id="IPR036390">
    <property type="entry name" value="WH_DNA-bd_sf"/>
</dbReference>
<accession>A0A563DUF6</accession>
<dbReference type="Pfam" id="PF01047">
    <property type="entry name" value="MarR"/>
    <property type="match status" value="1"/>
</dbReference>
<dbReference type="GO" id="GO:0003700">
    <property type="term" value="F:DNA-binding transcription factor activity"/>
    <property type="evidence" value="ECO:0007669"/>
    <property type="project" value="InterPro"/>
</dbReference>
<comment type="caution">
    <text evidence="3">The sequence shown here is derived from an EMBL/GenBank/DDBJ whole genome shotgun (WGS) entry which is preliminary data.</text>
</comment>
<dbReference type="AlphaFoldDB" id="A0A563DUF6"/>
<dbReference type="InterPro" id="IPR036388">
    <property type="entry name" value="WH-like_DNA-bd_sf"/>
</dbReference>
<dbReference type="InterPro" id="IPR000835">
    <property type="entry name" value="HTH_MarR-typ"/>
</dbReference>
<dbReference type="PANTHER" id="PTHR33164:SF106">
    <property type="entry name" value="TRANSCRIPTIONAL REGULATORY PROTEIN"/>
    <property type="match status" value="1"/>
</dbReference>
<evidence type="ECO:0000259" key="2">
    <source>
        <dbReference type="PROSITE" id="PS50995"/>
    </source>
</evidence>
<dbReference type="PANTHER" id="PTHR33164">
    <property type="entry name" value="TRANSCRIPTIONAL REGULATOR, MARR FAMILY"/>
    <property type="match status" value="1"/>
</dbReference>
<dbReference type="SUPFAM" id="SSF46785">
    <property type="entry name" value="Winged helix' DNA-binding domain"/>
    <property type="match status" value="1"/>
</dbReference>
<sequence>MTPLLRTRLGRMTSAKTRGKGTDSPTTIPSSAPSGTTRHELVDALSWESRRAAALLGMLNRAVASKAKLNATDVETLGVLAVLGVATPTRLASLLAMGTGSMTLVLDRLERGGFVRRVRDAKDRRSVTIEVIEQRRAEVGAFFAPLEGQASETTERYSEKELAVIVDYLTRSNDMLNELTTTLTQGPTTADTGR</sequence>
<protein>
    <submittedName>
        <fullName evidence="3">MarR family transcriptional regulator</fullName>
    </submittedName>
</protein>
<proteinExistence type="predicted"/>
<dbReference type="InterPro" id="IPR039422">
    <property type="entry name" value="MarR/SlyA-like"/>
</dbReference>
<dbReference type="PROSITE" id="PS50995">
    <property type="entry name" value="HTH_MARR_2"/>
    <property type="match status" value="1"/>
</dbReference>
<reference evidence="3 4" key="1">
    <citation type="submission" date="2019-05" db="EMBL/GenBank/DDBJ databases">
        <authorList>
            <person name="Lee S.D."/>
        </authorList>
    </citation>
    <scope>NUCLEOTIDE SEQUENCE [LARGE SCALE GENOMIC DNA]</scope>
    <source>
        <strain evidence="3 4">C5-26</strain>
    </source>
</reference>
<dbReference type="Proteomes" id="UP000320244">
    <property type="component" value="Unassembled WGS sequence"/>
</dbReference>